<protein>
    <submittedName>
        <fullName evidence="2">Uncharacterized protein</fullName>
    </submittedName>
</protein>
<dbReference type="EMBL" id="JH598343">
    <property type="status" value="NOT_ANNOTATED_CDS"/>
    <property type="molecule type" value="Genomic_DNA"/>
</dbReference>
<reference evidence="2" key="2">
    <citation type="submission" date="2015-06" db="UniProtKB">
        <authorList>
            <consortium name="EnsemblProtists"/>
        </authorList>
    </citation>
    <scope>IDENTIFICATION</scope>
    <source>
        <strain evidence="2">Emoy2</strain>
    </source>
</reference>
<dbReference type="EnsemblProtists" id="HpaT806788">
    <property type="protein sequence ID" value="HpaP806788"/>
    <property type="gene ID" value="HpaG806788"/>
</dbReference>
<dbReference type="HOGENOM" id="CLU_1520685_0_0_1"/>
<evidence type="ECO:0000313" key="2">
    <source>
        <dbReference type="EnsemblProtists" id="HpaP806788"/>
    </source>
</evidence>
<dbReference type="Gene3D" id="1.10.10.1070">
    <property type="entry name" value="Zinc finger, BED domain-containing"/>
    <property type="match status" value="1"/>
</dbReference>
<proteinExistence type="predicted"/>
<dbReference type="SUPFAM" id="SSF140996">
    <property type="entry name" value="Hermes dimerisation domain"/>
    <property type="match status" value="1"/>
</dbReference>
<dbReference type="VEuPathDB" id="FungiDB:HpaG806788"/>
<dbReference type="AlphaFoldDB" id="M4BK55"/>
<feature type="region of interest" description="Disordered" evidence="1">
    <location>
        <begin position="32"/>
        <end position="51"/>
    </location>
</feature>
<dbReference type="Proteomes" id="UP000011713">
    <property type="component" value="Unassembled WGS sequence"/>
</dbReference>
<evidence type="ECO:0000256" key="1">
    <source>
        <dbReference type="SAM" id="MobiDB-lite"/>
    </source>
</evidence>
<name>M4BK55_HYAAE</name>
<keyword evidence="3" id="KW-1185">Reference proteome</keyword>
<evidence type="ECO:0000313" key="3">
    <source>
        <dbReference type="Proteomes" id="UP000011713"/>
    </source>
</evidence>
<accession>M4BK55</accession>
<dbReference type="InParanoid" id="M4BK55"/>
<reference evidence="3" key="1">
    <citation type="journal article" date="2010" name="Science">
        <title>Signatures of adaptation to obligate biotrophy in the Hyaloperonospora arabidopsidis genome.</title>
        <authorList>
            <person name="Baxter L."/>
            <person name="Tripathy S."/>
            <person name="Ishaque N."/>
            <person name="Boot N."/>
            <person name="Cabral A."/>
            <person name="Kemen E."/>
            <person name="Thines M."/>
            <person name="Ah-Fong A."/>
            <person name="Anderson R."/>
            <person name="Badejoko W."/>
            <person name="Bittner-Eddy P."/>
            <person name="Boore J.L."/>
            <person name="Chibucos M.C."/>
            <person name="Coates M."/>
            <person name="Dehal P."/>
            <person name="Delehaunty K."/>
            <person name="Dong S."/>
            <person name="Downton P."/>
            <person name="Dumas B."/>
            <person name="Fabro G."/>
            <person name="Fronick C."/>
            <person name="Fuerstenberg S.I."/>
            <person name="Fulton L."/>
            <person name="Gaulin E."/>
            <person name="Govers F."/>
            <person name="Hughes L."/>
            <person name="Humphray S."/>
            <person name="Jiang R.H."/>
            <person name="Judelson H."/>
            <person name="Kamoun S."/>
            <person name="Kyung K."/>
            <person name="Meijer H."/>
            <person name="Minx P."/>
            <person name="Morris P."/>
            <person name="Nelson J."/>
            <person name="Phuntumart V."/>
            <person name="Qutob D."/>
            <person name="Rehmany A."/>
            <person name="Rougon-Cardoso A."/>
            <person name="Ryden P."/>
            <person name="Torto-Alalibo T."/>
            <person name="Studholme D."/>
            <person name="Wang Y."/>
            <person name="Win J."/>
            <person name="Wood J."/>
            <person name="Clifton S.W."/>
            <person name="Rogers J."/>
            <person name="Van den Ackerveken G."/>
            <person name="Jones J.D."/>
            <person name="McDowell J.M."/>
            <person name="Beynon J."/>
            <person name="Tyler B.M."/>
        </authorList>
    </citation>
    <scope>NUCLEOTIDE SEQUENCE [LARGE SCALE GENOMIC DNA]</scope>
    <source>
        <strain evidence="3">Emoy2</strain>
    </source>
</reference>
<organism evidence="2 3">
    <name type="scientific">Hyaloperonospora arabidopsidis (strain Emoy2)</name>
    <name type="common">Downy mildew agent</name>
    <name type="synonym">Peronospora arabidopsidis</name>
    <dbReference type="NCBI Taxonomy" id="559515"/>
    <lineage>
        <taxon>Eukaryota</taxon>
        <taxon>Sar</taxon>
        <taxon>Stramenopiles</taxon>
        <taxon>Oomycota</taxon>
        <taxon>Peronosporomycetes</taxon>
        <taxon>Peronosporales</taxon>
        <taxon>Peronosporaceae</taxon>
        <taxon>Hyaloperonospora</taxon>
    </lineage>
</organism>
<sequence>MGIAAVSVQTIEAALKYKLIDGDSREFTIRQTPQGRTRVYGPSSASSNATTSTWNVQPALLVRRLTRSDYPRDIKQGGSVNVLVTKGIAKPAEKKKMNVAASEDFSSDMRPFSIMAGVGMRNILQVALDIGVTISKQFLIDDLPSEQLMIRCNFKSRAEAGRVRLALVLKKHMNLAV</sequence>